<dbReference type="InterPro" id="IPR050300">
    <property type="entry name" value="GDXG_lipolytic_enzyme"/>
</dbReference>
<comment type="similarity">
    <text evidence="1">Belongs to the 'GDXG' lipolytic enzyme family.</text>
</comment>
<dbReference type="EMBL" id="JMGO02000002">
    <property type="protein sequence ID" value="KXU81782.1"/>
    <property type="molecule type" value="Genomic_DNA"/>
</dbReference>
<accession>A0A175VP70</accession>
<evidence type="ECO:0000313" key="5">
    <source>
        <dbReference type="EMBL" id="KXU81782.1"/>
    </source>
</evidence>
<gene>
    <name evidence="5" type="ORF">LCR_08840</name>
</gene>
<dbReference type="SUPFAM" id="SSF53474">
    <property type="entry name" value="alpha/beta-Hydrolases"/>
    <property type="match status" value="1"/>
</dbReference>
<dbReference type="AlphaFoldDB" id="A0A175VP70"/>
<comment type="caution">
    <text evidence="5">The sequence shown here is derived from an EMBL/GenBank/DDBJ whole genome shotgun (WGS) entry which is preliminary data.</text>
</comment>
<reference evidence="5 6" key="1">
    <citation type="submission" date="2016-02" db="EMBL/GenBank/DDBJ databases">
        <title>Draft genome sequence of Aeromonas trota strain 1999lcr isolated from cerebrospinal fluid (CSF).</title>
        <authorList>
            <person name="Dallagassa C.B."/>
            <person name="Prediger K.C."/>
            <person name="Weiss V.A."/>
            <person name="Assis F.E."/>
            <person name="Baura V."/>
            <person name="Cruz L.M."/>
            <person name="Souza E.M."/>
            <person name="Pedrosa F.O."/>
            <person name="Fadel-Picheth C.M."/>
        </authorList>
    </citation>
    <scope>NUCLEOTIDE SEQUENCE [LARGE SCALE GENOMIC DNA]</scope>
    <source>
        <strain evidence="5 6">1999lcr</strain>
    </source>
</reference>
<dbReference type="GO" id="GO:0016787">
    <property type="term" value="F:hydrolase activity"/>
    <property type="evidence" value="ECO:0007669"/>
    <property type="project" value="UniProtKB-KW"/>
</dbReference>
<evidence type="ECO:0000256" key="3">
    <source>
        <dbReference type="PROSITE-ProRule" id="PRU10038"/>
    </source>
</evidence>
<dbReference type="InterPro" id="IPR029058">
    <property type="entry name" value="AB_hydrolase_fold"/>
</dbReference>
<protein>
    <submittedName>
        <fullName evidence="5">Lipase</fullName>
    </submittedName>
</protein>
<name>A0A175VP70_AEREN</name>
<dbReference type="Gene3D" id="3.40.50.1820">
    <property type="entry name" value="alpha/beta hydrolase"/>
    <property type="match status" value="1"/>
</dbReference>
<evidence type="ECO:0000256" key="2">
    <source>
        <dbReference type="ARBA" id="ARBA00022801"/>
    </source>
</evidence>
<evidence type="ECO:0000259" key="4">
    <source>
        <dbReference type="Pfam" id="PF07859"/>
    </source>
</evidence>
<dbReference type="InterPro" id="IPR033140">
    <property type="entry name" value="Lipase_GDXG_put_SER_AS"/>
</dbReference>
<organism evidence="5 6">
    <name type="scientific">Aeromonas enteropelogenes</name>
    <name type="common">Aeromonas trota</name>
    <dbReference type="NCBI Taxonomy" id="29489"/>
    <lineage>
        <taxon>Bacteria</taxon>
        <taxon>Pseudomonadati</taxon>
        <taxon>Pseudomonadota</taxon>
        <taxon>Gammaproteobacteria</taxon>
        <taxon>Aeromonadales</taxon>
        <taxon>Aeromonadaceae</taxon>
        <taxon>Aeromonas</taxon>
    </lineage>
</organism>
<dbReference type="Pfam" id="PF07859">
    <property type="entry name" value="Abhydrolase_3"/>
    <property type="match status" value="1"/>
</dbReference>
<dbReference type="InterPro" id="IPR013094">
    <property type="entry name" value="AB_hydrolase_3"/>
</dbReference>
<feature type="domain" description="Alpha/beta hydrolase fold-3" evidence="4">
    <location>
        <begin position="78"/>
        <end position="283"/>
    </location>
</feature>
<sequence length="306" mass="33475">MEKQLEPAIAAMVADFIAAGCPKASDLSWEERRAGYLASAELGGEREEVGCIEEWQAEHYAIRLYQPVAPSRSPSPALIYFHGGCFVSGEFETHDRQMRMLCNRANALVFAIHTRLAPEHTYPAAHDDALAATLAIMGDITKWQGDPNRIVLAGDSAGGHLALVTTLRLKKRGAPLPAAQILIYPMLDDQGESESYRQFGDHYLITRDMLLSGFQAYLGKLPASDPQASPLHYPALQGLPPTHIVTAEYDPLRDEGEALYRKLLQAGVSATCQRQLGVIHGFFQLAGVSPAARQLIARFAALIKEL</sequence>
<dbReference type="PROSITE" id="PS01174">
    <property type="entry name" value="LIPASE_GDXG_SER"/>
    <property type="match status" value="1"/>
</dbReference>
<dbReference type="OrthoDB" id="9806180at2"/>
<dbReference type="RefSeq" id="WP_026456477.1">
    <property type="nucleotide sequence ID" value="NZ_JMGO02000002.1"/>
</dbReference>
<evidence type="ECO:0000313" key="6">
    <source>
        <dbReference type="Proteomes" id="UP000078435"/>
    </source>
</evidence>
<evidence type="ECO:0000256" key="1">
    <source>
        <dbReference type="ARBA" id="ARBA00010515"/>
    </source>
</evidence>
<dbReference type="PANTHER" id="PTHR48081:SF8">
    <property type="entry name" value="ALPHA_BETA HYDROLASE FOLD-3 DOMAIN-CONTAINING PROTEIN-RELATED"/>
    <property type="match status" value="1"/>
</dbReference>
<keyword evidence="2" id="KW-0378">Hydrolase</keyword>
<proteinExistence type="inferred from homology"/>
<feature type="active site" evidence="3">
    <location>
        <position position="156"/>
    </location>
</feature>
<dbReference type="Proteomes" id="UP000078435">
    <property type="component" value="Unassembled WGS sequence"/>
</dbReference>
<dbReference type="PANTHER" id="PTHR48081">
    <property type="entry name" value="AB HYDROLASE SUPERFAMILY PROTEIN C4A8.06C"/>
    <property type="match status" value="1"/>
</dbReference>